<evidence type="ECO:0000313" key="1">
    <source>
        <dbReference type="EMBL" id="KAK8896959.1"/>
    </source>
</evidence>
<keyword evidence="2" id="KW-1185">Reference proteome</keyword>
<dbReference type="InterPro" id="IPR041164">
    <property type="entry name" value="LDcluster4"/>
</dbReference>
<sequence length="95" mass="9976">MKKLQIGIMGSAADLNYSDDALQFAKQLGKLVAESGNILVYGAEKEYSSLSTNAAIEAHKYGGLTVGVIPGKNKEIFGDFRPDVLITTGLEIGGG</sequence>
<dbReference type="EMBL" id="JAPFFF010000002">
    <property type="protein sequence ID" value="KAK8896959.1"/>
    <property type="molecule type" value="Genomic_DNA"/>
</dbReference>
<evidence type="ECO:0000313" key="2">
    <source>
        <dbReference type="Proteomes" id="UP001470230"/>
    </source>
</evidence>
<accession>A0ABR2L0W0</accession>
<protein>
    <recommendedName>
        <fullName evidence="3">Rossmann fold nucleotide-binding protein</fullName>
    </recommendedName>
</protein>
<dbReference type="Proteomes" id="UP001470230">
    <property type="component" value="Unassembled WGS sequence"/>
</dbReference>
<name>A0ABR2L0W0_9EUKA</name>
<gene>
    <name evidence="1" type="ORF">M9Y10_014886</name>
</gene>
<proteinExistence type="predicted"/>
<reference evidence="1 2" key="1">
    <citation type="submission" date="2024-04" db="EMBL/GenBank/DDBJ databases">
        <title>Tritrichomonas musculus Genome.</title>
        <authorList>
            <person name="Alves-Ferreira E."/>
            <person name="Grigg M."/>
            <person name="Lorenzi H."/>
            <person name="Galac M."/>
        </authorList>
    </citation>
    <scope>NUCLEOTIDE SEQUENCE [LARGE SCALE GENOMIC DNA]</scope>
    <source>
        <strain evidence="1 2">EAF2021</strain>
    </source>
</reference>
<dbReference type="Pfam" id="PF18306">
    <property type="entry name" value="LDcluster4"/>
    <property type="match status" value="1"/>
</dbReference>
<dbReference type="SUPFAM" id="SSF102405">
    <property type="entry name" value="MCP/YpsA-like"/>
    <property type="match status" value="1"/>
</dbReference>
<dbReference type="Gene3D" id="3.40.50.450">
    <property type="match status" value="1"/>
</dbReference>
<organism evidence="1 2">
    <name type="scientific">Tritrichomonas musculus</name>
    <dbReference type="NCBI Taxonomy" id="1915356"/>
    <lineage>
        <taxon>Eukaryota</taxon>
        <taxon>Metamonada</taxon>
        <taxon>Parabasalia</taxon>
        <taxon>Tritrichomonadida</taxon>
        <taxon>Tritrichomonadidae</taxon>
        <taxon>Tritrichomonas</taxon>
    </lineage>
</organism>
<evidence type="ECO:0008006" key="3">
    <source>
        <dbReference type="Google" id="ProtNLM"/>
    </source>
</evidence>
<comment type="caution">
    <text evidence="1">The sequence shown here is derived from an EMBL/GenBank/DDBJ whole genome shotgun (WGS) entry which is preliminary data.</text>
</comment>